<evidence type="ECO:0000256" key="1">
    <source>
        <dbReference type="SAM" id="MobiDB-lite"/>
    </source>
</evidence>
<keyword evidence="3" id="KW-1185">Reference proteome</keyword>
<protein>
    <recommendedName>
        <fullName evidence="4">Vitellogenin II</fullName>
    </recommendedName>
</protein>
<reference evidence="3" key="2">
    <citation type="journal article" date="2020" name="Antonie Van Leeuwenhoek">
        <title>Labilibaculum antarcticum sp. nov., a novel facultative anaerobic, psychrotorelant bacterium isolated from marine sediment of Antarctica.</title>
        <authorList>
            <person name="Watanabe M."/>
            <person name="Kojima H."/>
            <person name="Fukui M."/>
        </authorList>
    </citation>
    <scope>NUCLEOTIDE SEQUENCE [LARGE SCALE GENOMIC DNA]</scope>
    <source>
        <strain evidence="3">SPP2</strain>
    </source>
</reference>
<dbReference type="Proteomes" id="UP000218267">
    <property type="component" value="Chromosome"/>
</dbReference>
<feature type="compositionally biased region" description="Low complexity" evidence="1">
    <location>
        <begin position="326"/>
        <end position="372"/>
    </location>
</feature>
<evidence type="ECO:0008006" key="4">
    <source>
        <dbReference type="Google" id="ProtNLM"/>
    </source>
</evidence>
<sequence>MGTAVYEDDLYYNPNEAPLLVQKVEAKSPAVKKSNALAPANATQSSTKTIPNTGTEALEDRNFDALQQKYTDILNDESIGSVDTLIYEGDSGYYLGEFTGSDRDQEEAQRLRDMYPQGFGYYDNSGYNTAMWLAGDSDWNVYVDGNNVWWTPTWTNYRFYNDYNFSSTRYGRTFAYNSPYGNYGYNSYSGFNMGFGDSWYWDLNFGWGFSNHYYGSYYPYYGHHGHHGYYGHNGYNNDNYASRYNGKRRSNNYKAGTVTNASATGRTNATSASTRRSSASSTKAGAVSTSRRTTSSTADDIRRSNAAARYSSGNGNSYGTRRTVLNGTSGRRSTYGSTPTTGTRTNTRSNYSNGTTNRTNTNGYSNTRRSSSPSYNKPQTNTRPSYNRSSNSGNSNYSKSATRSSYSKVKSTSSKPTYRSGSSSSSSRSNYSGTRRSSGSSGTTRSSVRSSRSSSGSSGSSTRSSSGSSRSSSGSSKSSNSGSTKRR</sequence>
<name>A0A1Y1CIA1_9BACT</name>
<gene>
    <name evidence="2" type="ORF">ALGA_0631</name>
</gene>
<reference evidence="2 3" key="1">
    <citation type="journal article" date="2018" name="Mar. Genomics">
        <title>Complete genome sequence of Marinifilaceae bacterium strain SPP2, isolated from the Antarctic marine sediment.</title>
        <authorList>
            <person name="Watanabe M."/>
            <person name="Kojima H."/>
            <person name="Fukui M."/>
        </authorList>
    </citation>
    <scope>NUCLEOTIDE SEQUENCE [LARGE SCALE GENOMIC DNA]</scope>
    <source>
        <strain evidence="2 3">SPP2</strain>
    </source>
</reference>
<organism evidence="2 3">
    <name type="scientific">Labilibaculum antarcticum</name>
    <dbReference type="NCBI Taxonomy" id="1717717"/>
    <lineage>
        <taxon>Bacteria</taxon>
        <taxon>Pseudomonadati</taxon>
        <taxon>Bacteroidota</taxon>
        <taxon>Bacteroidia</taxon>
        <taxon>Marinilabiliales</taxon>
        <taxon>Marinifilaceae</taxon>
        <taxon>Labilibaculum</taxon>
    </lineage>
</organism>
<feature type="compositionally biased region" description="Polar residues" evidence="1">
    <location>
        <begin position="311"/>
        <end position="325"/>
    </location>
</feature>
<feature type="region of interest" description="Disordered" evidence="1">
    <location>
        <begin position="241"/>
        <end position="487"/>
    </location>
</feature>
<evidence type="ECO:0000313" key="2">
    <source>
        <dbReference type="EMBL" id="BAX79021.1"/>
    </source>
</evidence>
<proteinExistence type="predicted"/>
<feature type="compositionally biased region" description="Polar residues" evidence="1">
    <location>
        <begin position="373"/>
        <end position="384"/>
    </location>
</feature>
<feature type="compositionally biased region" description="Low complexity" evidence="1">
    <location>
        <begin position="385"/>
        <end position="487"/>
    </location>
</feature>
<dbReference type="AlphaFoldDB" id="A0A1Y1CIA1"/>
<dbReference type="EMBL" id="AP018042">
    <property type="protein sequence ID" value="BAX79021.1"/>
    <property type="molecule type" value="Genomic_DNA"/>
</dbReference>
<feature type="region of interest" description="Disordered" evidence="1">
    <location>
        <begin position="35"/>
        <end position="54"/>
    </location>
</feature>
<evidence type="ECO:0000313" key="3">
    <source>
        <dbReference type="Proteomes" id="UP000218267"/>
    </source>
</evidence>
<dbReference type="KEGG" id="mbas:ALGA_0631"/>
<accession>A0A1Y1CIA1</accession>
<feature type="compositionally biased region" description="Polar residues" evidence="1">
    <location>
        <begin position="41"/>
        <end position="54"/>
    </location>
</feature>
<feature type="compositionally biased region" description="Low complexity" evidence="1">
    <location>
        <begin position="259"/>
        <end position="297"/>
    </location>
</feature>